<name>A0A8S5NFT2_9CAUD</name>
<organism evidence="1">
    <name type="scientific">Caudovirales sp. ctUJJ3</name>
    <dbReference type="NCBI Taxonomy" id="2826777"/>
    <lineage>
        <taxon>Viruses</taxon>
        <taxon>Duplodnaviria</taxon>
        <taxon>Heunggongvirae</taxon>
        <taxon>Uroviricota</taxon>
        <taxon>Caudoviricetes</taxon>
    </lineage>
</organism>
<proteinExistence type="predicted"/>
<sequence>MANCERKDPPVFTEEVQKWDRETVADGDTMGLVIEQLFNNTVFNRRTAEKAAGSLITGITIPASGWKDLTYTIENAAIQADSIVHIGYAFDSVPAAQKANIRGRTEAGKLILVAKKVPAGDLAVDEILIQNLKGGV</sequence>
<dbReference type="EMBL" id="BK015154">
    <property type="protein sequence ID" value="DAD93178.1"/>
    <property type="molecule type" value="Genomic_DNA"/>
</dbReference>
<accession>A0A8S5NFT2</accession>
<evidence type="ECO:0000313" key="1">
    <source>
        <dbReference type="EMBL" id="DAD93178.1"/>
    </source>
</evidence>
<protein>
    <submittedName>
        <fullName evidence="1">Uncharacterized protein</fullName>
    </submittedName>
</protein>
<reference evidence="1" key="1">
    <citation type="journal article" date="2021" name="Proc. Natl. Acad. Sci. U.S.A.">
        <title>A Catalog of Tens of Thousands of Viruses from Human Metagenomes Reveals Hidden Associations with Chronic Diseases.</title>
        <authorList>
            <person name="Tisza M.J."/>
            <person name="Buck C.B."/>
        </authorList>
    </citation>
    <scope>NUCLEOTIDE SEQUENCE</scope>
    <source>
        <strain evidence="1">CtUJJ3</strain>
    </source>
</reference>